<dbReference type="OrthoDB" id="5365675at2"/>
<dbReference type="STRING" id="343013.SAMN04489707_10115"/>
<reference evidence="7 8" key="1">
    <citation type="submission" date="2016-10" db="EMBL/GenBank/DDBJ databases">
        <authorList>
            <person name="de Groot N.N."/>
        </authorList>
    </citation>
    <scope>NUCLEOTIDE SEQUENCE [LARGE SCALE GENOMIC DNA]</scope>
    <source>
        <strain evidence="7 8">R-24608</strain>
    </source>
</reference>
<keyword evidence="4 5" id="KW-0472">Membrane</keyword>
<feature type="transmembrane region" description="Helical" evidence="5">
    <location>
        <begin position="112"/>
        <end position="142"/>
    </location>
</feature>
<name>A0A1I7HK27_9BURK</name>
<keyword evidence="3 5" id="KW-1133">Transmembrane helix</keyword>
<dbReference type="Pfam" id="PF05154">
    <property type="entry name" value="TM2"/>
    <property type="match status" value="1"/>
</dbReference>
<feature type="transmembrane region" description="Helical" evidence="5">
    <location>
        <begin position="83"/>
        <end position="100"/>
    </location>
</feature>
<gene>
    <name evidence="7" type="ORF">SAMN04489707_10115</name>
</gene>
<evidence type="ECO:0000256" key="2">
    <source>
        <dbReference type="ARBA" id="ARBA00022692"/>
    </source>
</evidence>
<protein>
    <submittedName>
        <fullName evidence="7">TM2 domain-containing membrane protein YozV</fullName>
    </submittedName>
</protein>
<keyword evidence="2 5" id="KW-0812">Transmembrane</keyword>
<keyword evidence="8" id="KW-1185">Reference proteome</keyword>
<dbReference type="GO" id="GO:0016020">
    <property type="term" value="C:membrane"/>
    <property type="evidence" value="ECO:0007669"/>
    <property type="project" value="UniProtKB-SubCell"/>
</dbReference>
<dbReference type="EMBL" id="FPBX01000011">
    <property type="protein sequence ID" value="SFU60939.1"/>
    <property type="molecule type" value="Genomic_DNA"/>
</dbReference>
<dbReference type="AlphaFoldDB" id="A0A1I7HK27"/>
<evidence type="ECO:0000313" key="7">
    <source>
        <dbReference type="EMBL" id="SFU60939.1"/>
    </source>
</evidence>
<dbReference type="RefSeq" id="WP_054257703.1">
    <property type="nucleotide sequence ID" value="NZ_CYIG01000051.1"/>
</dbReference>
<evidence type="ECO:0000256" key="4">
    <source>
        <dbReference type="ARBA" id="ARBA00023136"/>
    </source>
</evidence>
<comment type="subcellular location">
    <subcellularLocation>
        <location evidence="1">Membrane</location>
        <topology evidence="1">Multi-pass membrane protein</topology>
    </subcellularLocation>
</comment>
<evidence type="ECO:0000259" key="6">
    <source>
        <dbReference type="Pfam" id="PF05154"/>
    </source>
</evidence>
<dbReference type="InterPro" id="IPR007829">
    <property type="entry name" value="TM2"/>
</dbReference>
<proteinExistence type="predicted"/>
<accession>A0A1I7HK27</accession>
<evidence type="ECO:0000256" key="1">
    <source>
        <dbReference type="ARBA" id="ARBA00004141"/>
    </source>
</evidence>
<dbReference type="Proteomes" id="UP000183656">
    <property type="component" value="Unassembled WGS sequence"/>
</dbReference>
<sequence length="174" mass="19170">MRGQILAYVADKEMGLIATAEGQRLSFRTADWMEVIPPERGMAVECVALDAHRASQVQLALPEAVAVPPAPQPLAQRPKRKPVLTLLALFLGYYGAHRFYMGAWGLGLLQLLGLPVVVGILFALLPPLGVLLLLGAIVFTIVEYVRYIWMSDAEFDAKVQAYQATQPGPFSFFW</sequence>
<evidence type="ECO:0000313" key="8">
    <source>
        <dbReference type="Proteomes" id="UP000183656"/>
    </source>
</evidence>
<organism evidence="7 8">
    <name type="scientific">Paenacidovorax caeni</name>
    <dbReference type="NCBI Taxonomy" id="343013"/>
    <lineage>
        <taxon>Bacteria</taxon>
        <taxon>Pseudomonadati</taxon>
        <taxon>Pseudomonadota</taxon>
        <taxon>Betaproteobacteria</taxon>
        <taxon>Burkholderiales</taxon>
        <taxon>Comamonadaceae</taxon>
        <taxon>Paenacidovorax</taxon>
    </lineage>
</organism>
<feature type="domain" description="TM2" evidence="6">
    <location>
        <begin position="79"/>
        <end position="115"/>
    </location>
</feature>
<evidence type="ECO:0000256" key="3">
    <source>
        <dbReference type="ARBA" id="ARBA00022989"/>
    </source>
</evidence>
<evidence type="ECO:0000256" key="5">
    <source>
        <dbReference type="SAM" id="Phobius"/>
    </source>
</evidence>